<dbReference type="RefSeq" id="WP_197352843.1">
    <property type="nucleotide sequence ID" value="NZ_CP048882.1"/>
</dbReference>
<name>A0A7T1T9U7_9ACTN</name>
<keyword evidence="2" id="KW-1185">Reference proteome</keyword>
<evidence type="ECO:0000313" key="1">
    <source>
        <dbReference type="EMBL" id="QPP09066.1"/>
    </source>
</evidence>
<dbReference type="EMBL" id="CP048882">
    <property type="protein sequence ID" value="QPP09066.1"/>
    <property type="molecule type" value="Genomic_DNA"/>
</dbReference>
<evidence type="ECO:0000313" key="2">
    <source>
        <dbReference type="Proteomes" id="UP000595046"/>
    </source>
</evidence>
<dbReference type="InterPro" id="IPR046485">
    <property type="entry name" value="DUF6578"/>
</dbReference>
<gene>
    <name evidence="1" type="ORF">G4Z16_24615</name>
</gene>
<protein>
    <submittedName>
        <fullName evidence="1">Uncharacterized protein</fullName>
    </submittedName>
</protein>
<dbReference type="Pfam" id="PF20218">
    <property type="entry name" value="DUF6578"/>
    <property type="match status" value="1"/>
</dbReference>
<dbReference type="Proteomes" id="UP000595046">
    <property type="component" value="Chromosome"/>
</dbReference>
<dbReference type="AlphaFoldDB" id="A0A7T1T9U7"/>
<accession>A0A7T1T9U7</accession>
<sequence>MAKQVEAFHAEWEHSCCGTPFRVGDEVAWELGLMDLDEGQAVSWRDHLTELDPDELPALRRTAVEREPVSPPKGARMFGMVEMSLHGVAGGEPERVTARIGAIHTVALSWREDPPGSRAFAPVPGQLWLHAVDSSANSVISPDVPRGGRCGLDGWLITLVDVTPGRLRRRGRRRR</sequence>
<proteinExistence type="predicted"/>
<dbReference type="KEGG" id="sbat:G4Z16_24615"/>
<organism evidence="1 2">
    <name type="scientific">Streptomyces bathyalis</name>
    <dbReference type="NCBI Taxonomy" id="2710756"/>
    <lineage>
        <taxon>Bacteria</taxon>
        <taxon>Bacillati</taxon>
        <taxon>Actinomycetota</taxon>
        <taxon>Actinomycetes</taxon>
        <taxon>Kitasatosporales</taxon>
        <taxon>Streptomycetaceae</taxon>
        <taxon>Streptomyces</taxon>
    </lineage>
</organism>
<reference evidence="2" key="1">
    <citation type="submission" date="2020-02" db="EMBL/GenBank/DDBJ databases">
        <title>Streptomyces sp. ASO4wet.</title>
        <authorList>
            <person name="Risdian C."/>
            <person name="Landwehr W."/>
            <person name="Schupp P."/>
            <person name="Wink J."/>
        </authorList>
    </citation>
    <scope>NUCLEOTIDE SEQUENCE [LARGE SCALE GENOMIC DNA]</scope>
    <source>
        <strain evidence="2">ASO4wet</strain>
    </source>
</reference>